<evidence type="ECO:0000313" key="1">
    <source>
        <dbReference type="EMBL" id="CAH1957933.1"/>
    </source>
</evidence>
<name>A0A9P0JQ28_ACAOB</name>
<protein>
    <recommendedName>
        <fullName evidence="3">DDE Tnp4 domain-containing protein</fullName>
    </recommendedName>
</protein>
<dbReference type="AlphaFoldDB" id="A0A9P0JQ28"/>
<dbReference type="EMBL" id="CAKOFQ010006674">
    <property type="protein sequence ID" value="CAH1957933.1"/>
    <property type="molecule type" value="Genomic_DNA"/>
</dbReference>
<comment type="caution">
    <text evidence="1">The sequence shown here is derived from an EMBL/GenBank/DDBJ whole genome shotgun (WGS) entry which is preliminary data.</text>
</comment>
<organism evidence="1 2">
    <name type="scientific">Acanthoscelides obtectus</name>
    <name type="common">Bean weevil</name>
    <name type="synonym">Bruchus obtectus</name>
    <dbReference type="NCBI Taxonomy" id="200917"/>
    <lineage>
        <taxon>Eukaryota</taxon>
        <taxon>Metazoa</taxon>
        <taxon>Ecdysozoa</taxon>
        <taxon>Arthropoda</taxon>
        <taxon>Hexapoda</taxon>
        <taxon>Insecta</taxon>
        <taxon>Pterygota</taxon>
        <taxon>Neoptera</taxon>
        <taxon>Endopterygota</taxon>
        <taxon>Coleoptera</taxon>
        <taxon>Polyphaga</taxon>
        <taxon>Cucujiformia</taxon>
        <taxon>Chrysomeloidea</taxon>
        <taxon>Chrysomelidae</taxon>
        <taxon>Bruchinae</taxon>
        <taxon>Bruchini</taxon>
        <taxon>Acanthoscelides</taxon>
    </lineage>
</organism>
<gene>
    <name evidence="1" type="ORF">ACAOBT_LOCUS2373</name>
</gene>
<accession>A0A9P0JQ28</accession>
<sequence>MDSLSRINIIEILESSETDMSDIEDIPRERIVRTRRLPLIELDDLEFERRFRINKNTYRRLETVLQNVTEPINERNQPISKENQILMWGLKVETMCEVIVATAVLHNMCLEQNDTIDFFLRMDLKCNKLKRSRSELDLKILQQETQ</sequence>
<reference evidence="1" key="1">
    <citation type="submission" date="2022-03" db="EMBL/GenBank/DDBJ databases">
        <authorList>
            <person name="Sayadi A."/>
        </authorList>
    </citation>
    <scope>NUCLEOTIDE SEQUENCE</scope>
</reference>
<dbReference type="Proteomes" id="UP001152888">
    <property type="component" value="Unassembled WGS sequence"/>
</dbReference>
<proteinExistence type="predicted"/>
<keyword evidence="2" id="KW-1185">Reference proteome</keyword>
<evidence type="ECO:0008006" key="3">
    <source>
        <dbReference type="Google" id="ProtNLM"/>
    </source>
</evidence>
<evidence type="ECO:0000313" key="2">
    <source>
        <dbReference type="Proteomes" id="UP001152888"/>
    </source>
</evidence>